<feature type="transmembrane region" description="Helical" evidence="1">
    <location>
        <begin position="7"/>
        <end position="29"/>
    </location>
</feature>
<organism evidence="2">
    <name type="scientific">hydrothermal vent metagenome</name>
    <dbReference type="NCBI Taxonomy" id="652676"/>
    <lineage>
        <taxon>unclassified sequences</taxon>
        <taxon>metagenomes</taxon>
        <taxon>ecological metagenomes</taxon>
    </lineage>
</organism>
<dbReference type="EMBL" id="UOGF01000069">
    <property type="protein sequence ID" value="VAX30956.1"/>
    <property type="molecule type" value="Genomic_DNA"/>
</dbReference>
<keyword evidence="1" id="KW-0812">Transmembrane</keyword>
<dbReference type="AlphaFoldDB" id="A0A3B1CKA2"/>
<gene>
    <name evidence="2" type="ORF">MNBD_NITROSPIRAE01-25</name>
</gene>
<accession>A0A3B1CKA2</accession>
<feature type="transmembrane region" description="Helical" evidence="1">
    <location>
        <begin position="35"/>
        <end position="53"/>
    </location>
</feature>
<name>A0A3B1CKA2_9ZZZZ</name>
<evidence type="ECO:0000313" key="2">
    <source>
        <dbReference type="EMBL" id="VAX30956.1"/>
    </source>
</evidence>
<evidence type="ECO:0000256" key="1">
    <source>
        <dbReference type="SAM" id="Phobius"/>
    </source>
</evidence>
<proteinExistence type="predicted"/>
<keyword evidence="1" id="KW-0472">Membrane</keyword>
<sequence>MKAFYYIAKLVQISGLFLILYVLVTSAMFDGDMGFMFTFTVAGMAIFMIGWMLQKIN</sequence>
<keyword evidence="1" id="KW-1133">Transmembrane helix</keyword>
<reference evidence="2" key="1">
    <citation type="submission" date="2018-06" db="EMBL/GenBank/DDBJ databases">
        <authorList>
            <person name="Zhirakovskaya E."/>
        </authorList>
    </citation>
    <scope>NUCLEOTIDE SEQUENCE</scope>
</reference>
<protein>
    <submittedName>
        <fullName evidence="2">Uncharacterized protein</fullName>
    </submittedName>
</protein>